<name>A0ABN1B2T5_9BACI</name>
<sequence>MPNRKRIMQKSEAELLDEYIQSRLDSSFTIISEDQDPFFIINTSHDIVYGSPWCEELTGYSTSELEVMNLYDLIPNQSVPIHHFFKDSVQTVQTDIIRRDFTDSMEIKIVSIPIFSEDLLIGRYIILKREQDDPGKKETDREAYYHRFVEQSPFGILVIDHERIKHVNLVALRTIGALSKEAVAGINVFTMIPTADIEHMKSKIEEARSGLVTKPFHQKLVKQNGETVNTQIQVLPTIYNNKRMTHFIIRGVYDSSNMFDLSVLIAMGLAKEMKEPVVRIKGFIDLIRNGNVKEEYFKVIDQDLNYIKKTLEDVLILEKDRQNSYDKQELIEQIINLIDG</sequence>
<feature type="domain" description="PAS" evidence="1">
    <location>
        <begin position="143"/>
        <end position="209"/>
    </location>
</feature>
<evidence type="ECO:0000313" key="2">
    <source>
        <dbReference type="EMBL" id="GAA0488781.1"/>
    </source>
</evidence>
<proteinExistence type="predicted"/>
<feature type="domain" description="PAS" evidence="1">
    <location>
        <begin position="25"/>
        <end position="90"/>
    </location>
</feature>
<dbReference type="InterPro" id="IPR035965">
    <property type="entry name" value="PAS-like_dom_sf"/>
</dbReference>
<organism evidence="2 3">
    <name type="scientific">Salinibacillus aidingensis</name>
    <dbReference type="NCBI Taxonomy" id="237684"/>
    <lineage>
        <taxon>Bacteria</taxon>
        <taxon>Bacillati</taxon>
        <taxon>Bacillota</taxon>
        <taxon>Bacilli</taxon>
        <taxon>Bacillales</taxon>
        <taxon>Bacillaceae</taxon>
        <taxon>Salinibacillus</taxon>
    </lineage>
</organism>
<dbReference type="RefSeq" id="WP_343838964.1">
    <property type="nucleotide sequence ID" value="NZ_BAAADO010000002.1"/>
</dbReference>
<reference evidence="2 3" key="1">
    <citation type="journal article" date="2019" name="Int. J. Syst. Evol. Microbiol.">
        <title>The Global Catalogue of Microorganisms (GCM) 10K type strain sequencing project: providing services to taxonomists for standard genome sequencing and annotation.</title>
        <authorList>
            <consortium name="The Broad Institute Genomics Platform"/>
            <consortium name="The Broad Institute Genome Sequencing Center for Infectious Disease"/>
            <person name="Wu L."/>
            <person name="Ma J."/>
        </authorList>
    </citation>
    <scope>NUCLEOTIDE SEQUENCE [LARGE SCALE GENOMIC DNA]</scope>
    <source>
        <strain evidence="2 3">JCM 12389</strain>
    </source>
</reference>
<dbReference type="Gene3D" id="3.30.450.20">
    <property type="entry name" value="PAS domain"/>
    <property type="match status" value="2"/>
</dbReference>
<dbReference type="SMART" id="SM00091">
    <property type="entry name" value="PAS"/>
    <property type="match status" value="2"/>
</dbReference>
<dbReference type="NCBIfam" id="TIGR00229">
    <property type="entry name" value="sensory_box"/>
    <property type="match status" value="1"/>
</dbReference>
<evidence type="ECO:0000259" key="1">
    <source>
        <dbReference type="SMART" id="SM00091"/>
    </source>
</evidence>
<keyword evidence="3" id="KW-1185">Reference proteome</keyword>
<dbReference type="SUPFAM" id="SSF55785">
    <property type="entry name" value="PYP-like sensor domain (PAS domain)"/>
    <property type="match status" value="2"/>
</dbReference>
<dbReference type="InterPro" id="IPR000014">
    <property type="entry name" value="PAS"/>
</dbReference>
<evidence type="ECO:0000313" key="3">
    <source>
        <dbReference type="Proteomes" id="UP001500880"/>
    </source>
</evidence>
<dbReference type="Pfam" id="PF13426">
    <property type="entry name" value="PAS_9"/>
    <property type="match status" value="2"/>
</dbReference>
<comment type="caution">
    <text evidence="2">The sequence shown here is derived from an EMBL/GenBank/DDBJ whole genome shotgun (WGS) entry which is preliminary data.</text>
</comment>
<protein>
    <recommendedName>
        <fullName evidence="1">PAS domain-containing protein</fullName>
    </recommendedName>
</protein>
<dbReference type="Proteomes" id="UP001500880">
    <property type="component" value="Unassembled WGS sequence"/>
</dbReference>
<dbReference type="EMBL" id="BAAADO010000002">
    <property type="protein sequence ID" value="GAA0488781.1"/>
    <property type="molecule type" value="Genomic_DNA"/>
</dbReference>
<accession>A0ABN1B2T5</accession>
<gene>
    <name evidence="2" type="ORF">GCM10008986_13230</name>
</gene>